<protein>
    <submittedName>
        <fullName evidence="1">Uncharacterized protein</fullName>
    </submittedName>
</protein>
<sequence length="255" mass="28606">MAERRQLRRRGSLLEDVQAPAFNLVVCLVVAAILIALLVAVLSKKYVSQADQKPSGPDLRGNHAGIQTLKGRGMPWQDANDCRSSLLRLEHRLHLLQERSNQNAVQLKECTVKTFTARHVEENNRPCDDFYAHVCSKAWFGKGNVSSRPFREFSAAQLMLDVESFFKNFLHLKGNTDRPGDNFLSQAIWIYGKCKTGLNTTVNVSSSMEWIFENLGIRGWPLDSYAGDLASLVGNRGPFDEAASAVQGNRPEDRW</sequence>
<reference evidence="1 2" key="1">
    <citation type="journal article" date="2020" name="Cell">
        <title>Large-Scale Comparative Analyses of Tick Genomes Elucidate Their Genetic Diversity and Vector Capacities.</title>
        <authorList>
            <consortium name="Tick Genome and Microbiome Consortium (TIGMIC)"/>
            <person name="Jia N."/>
            <person name="Wang J."/>
            <person name="Shi W."/>
            <person name="Du L."/>
            <person name="Sun Y."/>
            <person name="Zhan W."/>
            <person name="Jiang J.F."/>
            <person name="Wang Q."/>
            <person name="Zhang B."/>
            <person name="Ji P."/>
            <person name="Bell-Sakyi L."/>
            <person name="Cui X.M."/>
            <person name="Yuan T.T."/>
            <person name="Jiang B.G."/>
            <person name="Yang W.F."/>
            <person name="Lam T.T."/>
            <person name="Chang Q.C."/>
            <person name="Ding S.J."/>
            <person name="Wang X.J."/>
            <person name="Zhu J.G."/>
            <person name="Ruan X.D."/>
            <person name="Zhao L."/>
            <person name="Wei J.T."/>
            <person name="Ye R.Z."/>
            <person name="Que T.C."/>
            <person name="Du C.H."/>
            <person name="Zhou Y.H."/>
            <person name="Cheng J.X."/>
            <person name="Dai P.F."/>
            <person name="Guo W.B."/>
            <person name="Han X.H."/>
            <person name="Huang E.J."/>
            <person name="Li L.F."/>
            <person name="Wei W."/>
            <person name="Gao Y.C."/>
            <person name="Liu J.Z."/>
            <person name="Shao H.Z."/>
            <person name="Wang X."/>
            <person name="Wang C.C."/>
            <person name="Yang T.C."/>
            <person name="Huo Q.B."/>
            <person name="Li W."/>
            <person name="Chen H.Y."/>
            <person name="Chen S.E."/>
            <person name="Zhou L.G."/>
            <person name="Ni X.B."/>
            <person name="Tian J.H."/>
            <person name="Sheng Y."/>
            <person name="Liu T."/>
            <person name="Pan Y.S."/>
            <person name="Xia L.Y."/>
            <person name="Li J."/>
            <person name="Zhao F."/>
            <person name="Cao W.C."/>
        </authorList>
    </citation>
    <scope>NUCLEOTIDE SEQUENCE [LARGE SCALE GENOMIC DNA]</scope>
    <source>
        <strain evidence="1">Iper-2018</strain>
    </source>
</reference>
<dbReference type="Proteomes" id="UP000805193">
    <property type="component" value="Unassembled WGS sequence"/>
</dbReference>
<proteinExistence type="predicted"/>
<evidence type="ECO:0000313" key="1">
    <source>
        <dbReference type="EMBL" id="KAG0444502.1"/>
    </source>
</evidence>
<comment type="caution">
    <text evidence="1">The sequence shown here is derived from an EMBL/GenBank/DDBJ whole genome shotgun (WGS) entry which is preliminary data.</text>
</comment>
<organism evidence="1 2">
    <name type="scientific">Ixodes persulcatus</name>
    <name type="common">Taiga tick</name>
    <dbReference type="NCBI Taxonomy" id="34615"/>
    <lineage>
        <taxon>Eukaryota</taxon>
        <taxon>Metazoa</taxon>
        <taxon>Ecdysozoa</taxon>
        <taxon>Arthropoda</taxon>
        <taxon>Chelicerata</taxon>
        <taxon>Arachnida</taxon>
        <taxon>Acari</taxon>
        <taxon>Parasitiformes</taxon>
        <taxon>Ixodida</taxon>
        <taxon>Ixodoidea</taxon>
        <taxon>Ixodidae</taxon>
        <taxon>Ixodinae</taxon>
        <taxon>Ixodes</taxon>
    </lineage>
</organism>
<keyword evidence="2" id="KW-1185">Reference proteome</keyword>
<evidence type="ECO:0000313" key="2">
    <source>
        <dbReference type="Proteomes" id="UP000805193"/>
    </source>
</evidence>
<dbReference type="EMBL" id="JABSTQ010001961">
    <property type="protein sequence ID" value="KAG0444502.1"/>
    <property type="molecule type" value="Genomic_DNA"/>
</dbReference>
<accession>A0AC60QZ62</accession>
<name>A0AC60QZ62_IXOPE</name>
<gene>
    <name evidence="1" type="ORF">HPB47_013726</name>
</gene>